<keyword evidence="3" id="KW-1185">Reference proteome</keyword>
<sequence>MILSHATWALEHRIAMGWPRLGEDDVAECVSLARRGLQHSAGDPRVMAHCGMALVQAGKPTEKGPAEAGPEVAEPQHAASVG</sequence>
<dbReference type="RefSeq" id="WP_375337390.1">
    <property type="nucleotide sequence ID" value="NZ_JABDXJ010000012.1"/>
</dbReference>
<gene>
    <name evidence="2" type="ORF">ABID08_000005</name>
</gene>
<feature type="region of interest" description="Disordered" evidence="1">
    <location>
        <begin position="59"/>
        <end position="82"/>
    </location>
</feature>
<dbReference type="Proteomes" id="UP001549077">
    <property type="component" value="Unassembled WGS sequence"/>
</dbReference>
<evidence type="ECO:0000313" key="3">
    <source>
        <dbReference type="Proteomes" id="UP001549077"/>
    </source>
</evidence>
<comment type="caution">
    <text evidence="2">The sequence shown here is derived from an EMBL/GenBank/DDBJ whole genome shotgun (WGS) entry which is preliminary data.</text>
</comment>
<evidence type="ECO:0000256" key="1">
    <source>
        <dbReference type="SAM" id="MobiDB-lite"/>
    </source>
</evidence>
<protein>
    <recommendedName>
        <fullName evidence="4">DUF982 domain-containing protein</fullName>
    </recommendedName>
</protein>
<reference evidence="2 3" key="1">
    <citation type="submission" date="2024-06" db="EMBL/GenBank/DDBJ databases">
        <title>Genomic Encyclopedia of Type Strains, Phase IV (KMG-IV): sequencing the most valuable type-strain genomes for metagenomic binning, comparative biology and taxonomic classification.</title>
        <authorList>
            <person name="Goeker M."/>
        </authorList>
    </citation>
    <scope>NUCLEOTIDE SEQUENCE [LARGE SCALE GENOMIC DNA]</scope>
    <source>
        <strain evidence="2 3">DSM 29288</strain>
    </source>
</reference>
<organism evidence="2 3">
    <name type="scientific">Rhizobium binae</name>
    <dbReference type="NCBI Taxonomy" id="1138190"/>
    <lineage>
        <taxon>Bacteria</taxon>
        <taxon>Pseudomonadati</taxon>
        <taxon>Pseudomonadota</taxon>
        <taxon>Alphaproteobacteria</taxon>
        <taxon>Hyphomicrobiales</taxon>
        <taxon>Rhizobiaceae</taxon>
        <taxon>Rhizobium/Agrobacterium group</taxon>
        <taxon>Rhizobium</taxon>
    </lineage>
</organism>
<evidence type="ECO:0008006" key="4">
    <source>
        <dbReference type="Google" id="ProtNLM"/>
    </source>
</evidence>
<evidence type="ECO:0000313" key="2">
    <source>
        <dbReference type="EMBL" id="MET3752666.1"/>
    </source>
</evidence>
<proteinExistence type="predicted"/>
<name>A0ABV2M8F1_9HYPH</name>
<dbReference type="EMBL" id="JBEPMY010000001">
    <property type="protein sequence ID" value="MET3752666.1"/>
    <property type="molecule type" value="Genomic_DNA"/>
</dbReference>
<accession>A0ABV2M8F1</accession>